<keyword evidence="1" id="KW-0489">Methyltransferase</keyword>
<dbReference type="Proteomes" id="UP000251956">
    <property type="component" value="Unassembled WGS sequence"/>
</dbReference>
<reference evidence="2" key="1">
    <citation type="submission" date="2018-06" db="EMBL/GenBank/DDBJ databases">
        <authorList>
            <person name="Helene L.C."/>
            <person name="Dall'Agnol R."/>
            <person name="Delamuta J.R."/>
            <person name="Hungria M."/>
        </authorList>
    </citation>
    <scope>NUCLEOTIDE SEQUENCE [LARGE SCALE GENOMIC DNA]</scope>
    <source>
        <strain evidence="2">CNPSo 3140</strain>
    </source>
</reference>
<dbReference type="GO" id="GO:0032259">
    <property type="term" value="P:methylation"/>
    <property type="evidence" value="ECO:0007669"/>
    <property type="project" value="UniProtKB-KW"/>
</dbReference>
<reference evidence="1 2" key="2">
    <citation type="submission" date="2018-07" db="EMBL/GenBank/DDBJ databases">
        <title>Diversity of Mesorhizobium strains in Brazil.</title>
        <authorList>
            <person name="Helene L.C.F."/>
            <person name="Dall'Agnol R."/>
            <person name="Delamuta J.R.M."/>
            <person name="Hungria M."/>
        </authorList>
    </citation>
    <scope>NUCLEOTIDE SEQUENCE [LARGE SCALE GENOMIC DNA]</scope>
    <source>
        <strain evidence="1 2">CNPSo 3140</strain>
    </source>
</reference>
<accession>A0A330H0L4</accession>
<dbReference type="OrthoDB" id="9795498at2"/>
<dbReference type="Pfam" id="PF13578">
    <property type="entry name" value="Methyltransf_24"/>
    <property type="match status" value="1"/>
</dbReference>
<organism evidence="1 2">
    <name type="scientific">Mesorhizobium atlanticum</name>
    <dbReference type="NCBI Taxonomy" id="2233532"/>
    <lineage>
        <taxon>Bacteria</taxon>
        <taxon>Pseudomonadati</taxon>
        <taxon>Pseudomonadota</taxon>
        <taxon>Alphaproteobacteria</taxon>
        <taxon>Hyphomicrobiales</taxon>
        <taxon>Phyllobacteriaceae</taxon>
        <taxon>Mesorhizobium</taxon>
    </lineage>
</organism>
<evidence type="ECO:0000313" key="1">
    <source>
        <dbReference type="EMBL" id="RAZ80293.1"/>
    </source>
</evidence>
<dbReference type="GO" id="GO:0008168">
    <property type="term" value="F:methyltransferase activity"/>
    <property type="evidence" value="ECO:0007669"/>
    <property type="project" value="UniProtKB-KW"/>
</dbReference>
<keyword evidence="2" id="KW-1185">Reference proteome</keyword>
<dbReference type="SUPFAM" id="SSF53335">
    <property type="entry name" value="S-adenosyl-L-methionine-dependent methyltransferases"/>
    <property type="match status" value="1"/>
</dbReference>
<protein>
    <submittedName>
        <fullName evidence="1">Class I SAM-dependent methyltransferase</fullName>
    </submittedName>
</protein>
<dbReference type="EMBL" id="QMBQ01000001">
    <property type="protein sequence ID" value="RAZ80293.1"/>
    <property type="molecule type" value="Genomic_DNA"/>
</dbReference>
<keyword evidence="1" id="KW-0808">Transferase</keyword>
<gene>
    <name evidence="1" type="ORF">DPM35_03120</name>
</gene>
<dbReference type="InterPro" id="IPR029063">
    <property type="entry name" value="SAM-dependent_MTases_sf"/>
</dbReference>
<dbReference type="AlphaFoldDB" id="A0A330H0L4"/>
<dbReference type="RefSeq" id="WP_112125839.1">
    <property type="nucleotide sequence ID" value="NZ_QMBQ01000001.1"/>
</dbReference>
<dbReference type="Gene3D" id="3.40.50.150">
    <property type="entry name" value="Vaccinia Virus protein VP39"/>
    <property type="match status" value="1"/>
</dbReference>
<evidence type="ECO:0000313" key="2">
    <source>
        <dbReference type="Proteomes" id="UP000251956"/>
    </source>
</evidence>
<sequence length="281" mass="32268">MTEEFFVPPGHFYSPIPSLEDRELALRQAGATASSEVDGLNLNADAMVALWRRIAPRTLEMPFGDEKGAGGYRYHFANDMYSYGDSAIYFGLVWHLQPRRIIEIGSGYSSALALDMRDVFRREIALTFIEPYPNTLNGLLREADRSDVTIIEDKVQNVPVHHFESLEANDILFIDSSHVVKAGSDVSFEIFNILPKLQPGVVVHFHDCFWPFEYPKDWLVEQNRGWNELYFLRAFLLYNNAFEIIFFNSYFAARHHKEVAAYPRTPVLKNPGGGLWLRKNI</sequence>
<proteinExistence type="predicted"/>
<name>A0A330H0L4_9HYPH</name>
<comment type="caution">
    <text evidence="1">The sequence shown here is derived from an EMBL/GenBank/DDBJ whole genome shotgun (WGS) entry which is preliminary data.</text>
</comment>